<evidence type="ECO:0000313" key="5">
    <source>
        <dbReference type="Proteomes" id="UP001320119"/>
    </source>
</evidence>
<dbReference type="GO" id="GO:0003985">
    <property type="term" value="F:acetyl-CoA C-acetyltransferase activity"/>
    <property type="evidence" value="ECO:0007669"/>
    <property type="project" value="UniProtKB-EC"/>
</dbReference>
<keyword evidence="4" id="KW-0012">Acyltransferase</keyword>
<dbReference type="CDD" id="cd00829">
    <property type="entry name" value="SCP-x_thiolase"/>
    <property type="match status" value="1"/>
</dbReference>
<dbReference type="KEGG" id="marq:MARGE09_P0661"/>
<dbReference type="PANTHER" id="PTHR42870">
    <property type="entry name" value="ACETYL-COA C-ACETYLTRANSFERASE"/>
    <property type="match status" value="1"/>
</dbReference>
<dbReference type="InterPro" id="IPR055140">
    <property type="entry name" value="Thiolase_C_2"/>
</dbReference>
<dbReference type="RefSeq" id="WP_236985960.1">
    <property type="nucleotide sequence ID" value="NZ_AP023086.1"/>
</dbReference>
<feature type="active site" description="Proton acceptor" evidence="1">
    <location>
        <position position="338"/>
    </location>
</feature>
<dbReference type="InterPro" id="IPR016039">
    <property type="entry name" value="Thiolase-like"/>
</dbReference>
<feature type="domain" description="Thiolase C-terminal" evidence="3">
    <location>
        <begin position="246"/>
        <end position="388"/>
    </location>
</feature>
<dbReference type="EC" id="2.3.1.9" evidence="4"/>
<dbReference type="SUPFAM" id="SSF53901">
    <property type="entry name" value="Thiolase-like"/>
    <property type="match status" value="1"/>
</dbReference>
<protein>
    <submittedName>
        <fullName evidence="4">Acetyl-CoA C-acetyltransferase</fullName>
        <ecNumber evidence="4">2.3.1.9</ecNumber>
    </submittedName>
</protein>
<reference evidence="4 5" key="1">
    <citation type="journal article" date="2022" name="IScience">
        <title>An ultrasensitive nanofiber-based assay for enzymatic hydrolysis and deep-sea microbial degradation of cellulose.</title>
        <authorList>
            <person name="Tsudome M."/>
            <person name="Tachioka M."/>
            <person name="Miyazaki M."/>
            <person name="Uchimura K."/>
            <person name="Tsuda M."/>
            <person name="Takaki Y."/>
            <person name="Deguchi S."/>
        </authorList>
    </citation>
    <scope>NUCLEOTIDE SEQUENCE [LARGE SCALE GENOMIC DNA]</scope>
    <source>
        <strain evidence="4 5">GE09</strain>
    </source>
</reference>
<feature type="domain" description="Thiolase N-terminal" evidence="2">
    <location>
        <begin position="5"/>
        <end position="223"/>
    </location>
</feature>
<evidence type="ECO:0000259" key="3">
    <source>
        <dbReference type="Pfam" id="PF22691"/>
    </source>
</evidence>
<feature type="active site" description="Proton acceptor" evidence="1">
    <location>
        <position position="368"/>
    </location>
</feature>
<accession>A0AAN1WF60</accession>
<sequence length="390" mass="40827">MGKEVFVLGVGMMPIGKQKKLCIGRMGAASLTKAIEDAGLELDDVSALYTGNMMAGQLCSQQLVATIVSNYAGLTGVETITAEGACGSGAAAARMGYMAVASGCHKIVGVCGVEKMTHRDKEITTQALATASYRGTESGKGETFLTLNAQLMKRYMSTYNIPSERFSGFSINAHKNALSGPHAMLKKPVVADDYNASRIICEPLRLLDAPPICDGAASIILGNKDMAKSCINSGIPVTKILASSVASDELALAQRKNVVRLASAEVSSNRAYSAAGIGPKHIDIFEPHDAYTIMTALSLEAAGFAEHGTGTEFSSEQKIGLQGELPICTFGGLKARGHPVGATGIYQIAECFLQLTQRAGENQVHNACIGMTQNFSGAASVAFTNILEAC</sequence>
<proteinExistence type="predicted"/>
<keyword evidence="4" id="KW-0808">Transferase</keyword>
<evidence type="ECO:0000256" key="1">
    <source>
        <dbReference type="PIRSR" id="PIRSR000429-1"/>
    </source>
</evidence>
<dbReference type="InterPro" id="IPR020616">
    <property type="entry name" value="Thiolase_N"/>
</dbReference>
<dbReference type="Gene3D" id="3.40.47.10">
    <property type="match status" value="1"/>
</dbReference>
<dbReference type="Pfam" id="PF22691">
    <property type="entry name" value="Thiolase_C_1"/>
    <property type="match status" value="1"/>
</dbReference>
<dbReference type="PIRSF" id="PIRSF000429">
    <property type="entry name" value="Ac-CoA_Ac_transf"/>
    <property type="match status" value="1"/>
</dbReference>
<evidence type="ECO:0000313" key="4">
    <source>
        <dbReference type="EMBL" id="BCD96461.1"/>
    </source>
</evidence>
<gene>
    <name evidence="4" type="ORF">MARGE09_P0661</name>
</gene>
<dbReference type="PANTHER" id="PTHR42870:SF1">
    <property type="entry name" value="NON-SPECIFIC LIPID-TRANSFER PROTEIN-LIKE 2"/>
    <property type="match status" value="1"/>
</dbReference>
<keyword evidence="5" id="KW-1185">Reference proteome</keyword>
<name>A0AAN1WF60_9GAMM</name>
<organism evidence="4 5">
    <name type="scientific">Marinagarivorans cellulosilyticus</name>
    <dbReference type="NCBI Taxonomy" id="2721545"/>
    <lineage>
        <taxon>Bacteria</taxon>
        <taxon>Pseudomonadati</taxon>
        <taxon>Pseudomonadota</taxon>
        <taxon>Gammaproteobacteria</taxon>
        <taxon>Cellvibrionales</taxon>
        <taxon>Cellvibrionaceae</taxon>
        <taxon>Marinagarivorans</taxon>
    </lineage>
</organism>
<dbReference type="Pfam" id="PF00108">
    <property type="entry name" value="Thiolase_N"/>
    <property type="match status" value="1"/>
</dbReference>
<dbReference type="Proteomes" id="UP001320119">
    <property type="component" value="Chromosome"/>
</dbReference>
<dbReference type="AlphaFoldDB" id="A0AAN1WF60"/>
<evidence type="ECO:0000259" key="2">
    <source>
        <dbReference type="Pfam" id="PF00108"/>
    </source>
</evidence>
<feature type="active site" description="Acyl-thioester intermediate" evidence="1">
    <location>
        <position position="86"/>
    </location>
</feature>
<dbReference type="EMBL" id="AP023086">
    <property type="protein sequence ID" value="BCD96461.1"/>
    <property type="molecule type" value="Genomic_DNA"/>
</dbReference>
<dbReference type="InterPro" id="IPR002155">
    <property type="entry name" value="Thiolase"/>
</dbReference>